<keyword evidence="1" id="KW-0732">Signal</keyword>
<keyword evidence="3" id="KW-1185">Reference proteome</keyword>
<evidence type="ECO:0000313" key="2">
    <source>
        <dbReference type="EMBL" id="KAG5192792.1"/>
    </source>
</evidence>
<sequence length="349" mass="38476">MSMGFASCVICTAAFGVLPVCEFLNGATTIRMVAGAGPSQARSVFDLLKQEPFARLRDVFEGWEDKDVILNLLAHDQTRLFRLDNKRIGAYLSLVRTEEQLNLAPDSEPVVKTVFIDFGDKVSNLKEVPLVSQADLDSFLLRLGAGGLVPADSTTKVCTRLADLQDGAKYALVFAEGSSLQKRKDQAEALEGHITNLGKALIFEEEEGLVLIQQQFKDTQRPLNRQIDGLLYHPMARELVVQESKNGAMQLSDYHTDAELRALSPAKRAKPAHCADVQLWLTANAIRDSKGPISTFGQNKISMVLAAKHLDDENKKRADLKRQLFRFVRPSGSGFILDPMPASAPKRAL</sequence>
<protein>
    <submittedName>
        <fullName evidence="2">Uncharacterized protein</fullName>
    </submittedName>
</protein>
<dbReference type="AlphaFoldDB" id="A0A836CNC9"/>
<reference evidence="2" key="1">
    <citation type="submission" date="2021-02" db="EMBL/GenBank/DDBJ databases">
        <title>First Annotated Genome of the Yellow-green Alga Tribonema minus.</title>
        <authorList>
            <person name="Mahan K.M."/>
        </authorList>
    </citation>
    <scope>NUCLEOTIDE SEQUENCE</scope>
    <source>
        <strain evidence="2">UTEX B ZZ1240</strain>
    </source>
</reference>
<name>A0A836CNC9_9STRA</name>
<accession>A0A836CNC9</accession>
<proteinExistence type="predicted"/>
<organism evidence="2 3">
    <name type="scientific">Tribonema minus</name>
    <dbReference type="NCBI Taxonomy" id="303371"/>
    <lineage>
        <taxon>Eukaryota</taxon>
        <taxon>Sar</taxon>
        <taxon>Stramenopiles</taxon>
        <taxon>Ochrophyta</taxon>
        <taxon>PX clade</taxon>
        <taxon>Xanthophyceae</taxon>
        <taxon>Tribonematales</taxon>
        <taxon>Tribonemataceae</taxon>
        <taxon>Tribonema</taxon>
    </lineage>
</organism>
<evidence type="ECO:0000313" key="3">
    <source>
        <dbReference type="Proteomes" id="UP000664859"/>
    </source>
</evidence>
<gene>
    <name evidence="2" type="ORF">JKP88DRAFT_292414</name>
</gene>
<feature type="chain" id="PRO_5032561017" evidence="1">
    <location>
        <begin position="17"/>
        <end position="349"/>
    </location>
</feature>
<feature type="signal peptide" evidence="1">
    <location>
        <begin position="1"/>
        <end position="16"/>
    </location>
</feature>
<evidence type="ECO:0000256" key="1">
    <source>
        <dbReference type="SAM" id="SignalP"/>
    </source>
</evidence>
<dbReference type="Proteomes" id="UP000664859">
    <property type="component" value="Unassembled WGS sequence"/>
</dbReference>
<dbReference type="EMBL" id="JAFCMP010000002">
    <property type="protein sequence ID" value="KAG5192792.1"/>
    <property type="molecule type" value="Genomic_DNA"/>
</dbReference>
<comment type="caution">
    <text evidence="2">The sequence shown here is derived from an EMBL/GenBank/DDBJ whole genome shotgun (WGS) entry which is preliminary data.</text>
</comment>